<accession>A0A517N8G7</accession>
<evidence type="ECO:0000313" key="3">
    <source>
        <dbReference type="Proteomes" id="UP000318538"/>
    </source>
</evidence>
<dbReference type="Proteomes" id="UP000318538">
    <property type="component" value="Chromosome"/>
</dbReference>
<dbReference type="AlphaFoldDB" id="A0A517N8G7"/>
<reference evidence="2 3" key="1">
    <citation type="submission" date="2019-02" db="EMBL/GenBank/DDBJ databases">
        <title>Deep-cultivation of Planctomycetes and their phenomic and genomic characterization uncovers novel biology.</title>
        <authorList>
            <person name="Wiegand S."/>
            <person name="Jogler M."/>
            <person name="Boedeker C."/>
            <person name="Pinto D."/>
            <person name="Vollmers J."/>
            <person name="Rivas-Marin E."/>
            <person name="Kohn T."/>
            <person name="Peeters S.H."/>
            <person name="Heuer A."/>
            <person name="Rast P."/>
            <person name="Oberbeckmann S."/>
            <person name="Bunk B."/>
            <person name="Jeske O."/>
            <person name="Meyerdierks A."/>
            <person name="Storesund J.E."/>
            <person name="Kallscheuer N."/>
            <person name="Luecker S."/>
            <person name="Lage O.M."/>
            <person name="Pohl T."/>
            <person name="Merkel B.J."/>
            <person name="Hornburger P."/>
            <person name="Mueller R.-W."/>
            <person name="Bruemmer F."/>
            <person name="Labrenz M."/>
            <person name="Spormann A.M."/>
            <person name="Op den Camp H."/>
            <person name="Overmann J."/>
            <person name="Amann R."/>
            <person name="Jetten M.S.M."/>
            <person name="Mascher T."/>
            <person name="Medema M.H."/>
            <person name="Devos D.P."/>
            <person name="Kaster A.-K."/>
            <person name="Ovreas L."/>
            <person name="Rohde M."/>
            <person name="Galperin M.Y."/>
            <person name="Jogler C."/>
        </authorList>
    </citation>
    <scope>NUCLEOTIDE SEQUENCE [LARGE SCALE GENOMIC DNA]</scope>
    <source>
        <strain evidence="2 3">K22_7</strain>
    </source>
</reference>
<keyword evidence="3" id="KW-1185">Reference proteome</keyword>
<feature type="compositionally biased region" description="Basic residues" evidence="1">
    <location>
        <begin position="101"/>
        <end position="111"/>
    </location>
</feature>
<feature type="region of interest" description="Disordered" evidence="1">
    <location>
        <begin position="101"/>
        <end position="130"/>
    </location>
</feature>
<dbReference type="EMBL" id="CP036525">
    <property type="protein sequence ID" value="QDT03422.1"/>
    <property type="molecule type" value="Genomic_DNA"/>
</dbReference>
<proteinExistence type="predicted"/>
<feature type="region of interest" description="Disordered" evidence="1">
    <location>
        <begin position="51"/>
        <end position="73"/>
    </location>
</feature>
<sequence>MRVVLLAPQDNIRNVVLFNGFCNSFTNRCVSPPKVHGRILGSKGMMIMAKKKSGGPNKSQAIRDYNTSNPSAKPKQIAEDLSKQGISVSAGFVSTILSTSKRKKKVARPGRPKGSVKSVRAVGRPAKAKSNGDVSVDSLLKVKQLVAEIGGIDEAKSALSTLEKLMG</sequence>
<evidence type="ECO:0000313" key="2">
    <source>
        <dbReference type="EMBL" id="QDT03422.1"/>
    </source>
</evidence>
<organism evidence="2 3">
    <name type="scientific">Rubripirellula lacrimiformis</name>
    <dbReference type="NCBI Taxonomy" id="1930273"/>
    <lineage>
        <taxon>Bacteria</taxon>
        <taxon>Pseudomonadati</taxon>
        <taxon>Planctomycetota</taxon>
        <taxon>Planctomycetia</taxon>
        <taxon>Pirellulales</taxon>
        <taxon>Pirellulaceae</taxon>
        <taxon>Rubripirellula</taxon>
    </lineage>
</organism>
<name>A0A517N8G7_9BACT</name>
<dbReference type="KEGG" id="rlc:K227x_18050"/>
<feature type="compositionally biased region" description="Polar residues" evidence="1">
    <location>
        <begin position="56"/>
        <end position="71"/>
    </location>
</feature>
<gene>
    <name evidence="2" type="ORF">K227x_18050</name>
</gene>
<protein>
    <submittedName>
        <fullName evidence="2">Uncharacterized protein</fullName>
    </submittedName>
</protein>
<evidence type="ECO:0000256" key="1">
    <source>
        <dbReference type="SAM" id="MobiDB-lite"/>
    </source>
</evidence>